<feature type="compositionally biased region" description="Basic and acidic residues" evidence="1">
    <location>
        <begin position="172"/>
        <end position="184"/>
    </location>
</feature>
<feature type="compositionally biased region" description="Polar residues" evidence="1">
    <location>
        <begin position="508"/>
        <end position="523"/>
    </location>
</feature>
<protein>
    <submittedName>
        <fullName evidence="2">Uncharacterized protein</fullName>
    </submittedName>
</protein>
<evidence type="ECO:0000313" key="2">
    <source>
        <dbReference type="EMBL" id="KAK8541758.1"/>
    </source>
</evidence>
<dbReference type="EMBL" id="JBBPBM010000024">
    <property type="protein sequence ID" value="KAK8541758.1"/>
    <property type="molecule type" value="Genomic_DNA"/>
</dbReference>
<feature type="region of interest" description="Disordered" evidence="1">
    <location>
        <begin position="28"/>
        <end position="325"/>
    </location>
</feature>
<sequence>MSKKVRVGKVAVEGGGVPGIEVRAVKDQIRRKQEESSLEKLSSWYQDGEPESRQDGAEKSSGKGHAWADETDRKKVASKLSKSKEEMIHDGEVEKSLDRDSRYSEWREISRDKGHGSSELSWNSRRRIDAKKGKGKGRSDVLEEDNRTSPLNREDRSGREKIEKHRQQRTPSGRDVDSRERASNMDDDGVAITRDKSSRGGQTNMSRTSERNSRRYQESEFSEMDFERSLERKTKEIERDDRSKSRVDNWSDRSRDREGSKENWKRRQLSNNDKESKDGNIAYDHGREWDLSRHGRERNENERPHGRPGNRKDGNRGEAVKTSSNFGISNYNYDVIEIQTKPLDYGREEFVSNLPQKAESSQQSNMKSAPIEKECGYMQENRGMSDAYGSGPWMIQGTYTEEINSTRDPNVLNDELDYCGGKGRGQKHNSSGRGFGGPNSGAAAQPPYGNQDVGTFGCVPPQGMKGSRIGRGGRGRPLGRDNQQIGLPMPMMGSPFAHLGMPPPGPMQQINHKNFSIQSKQLR</sequence>
<comment type="caution">
    <text evidence="2">The sequence shown here is derived from an EMBL/GenBank/DDBJ whole genome shotgun (WGS) entry which is preliminary data.</text>
</comment>
<evidence type="ECO:0000313" key="3">
    <source>
        <dbReference type="Proteomes" id="UP001472677"/>
    </source>
</evidence>
<gene>
    <name evidence="2" type="ORF">V6N12_014384</name>
</gene>
<feature type="compositionally biased region" description="Basic and acidic residues" evidence="1">
    <location>
        <begin position="126"/>
        <end position="165"/>
    </location>
</feature>
<feature type="region of interest" description="Disordered" evidence="1">
    <location>
        <begin position="466"/>
        <end position="523"/>
    </location>
</feature>
<feature type="compositionally biased region" description="Basic and acidic residues" evidence="1">
    <location>
        <begin position="225"/>
        <end position="265"/>
    </location>
</feature>
<proteinExistence type="predicted"/>
<feature type="compositionally biased region" description="Basic and acidic residues" evidence="1">
    <location>
        <begin position="208"/>
        <end position="218"/>
    </location>
</feature>
<dbReference type="InterPro" id="IPR045123">
    <property type="entry name" value="METTL14-like"/>
</dbReference>
<dbReference type="PANTHER" id="PTHR13107">
    <property type="entry name" value="N6-ADENOSINE-METHYLTRANSFERASE NON-CATALYTIC SUBUNIT"/>
    <property type="match status" value="1"/>
</dbReference>
<accession>A0ABR2DK03</accession>
<dbReference type="Proteomes" id="UP001472677">
    <property type="component" value="Unassembled WGS sequence"/>
</dbReference>
<reference evidence="2 3" key="1">
    <citation type="journal article" date="2024" name="G3 (Bethesda)">
        <title>Genome assembly of Hibiscus sabdariffa L. provides insights into metabolisms of medicinal natural products.</title>
        <authorList>
            <person name="Kim T."/>
        </authorList>
    </citation>
    <scope>NUCLEOTIDE SEQUENCE [LARGE SCALE GENOMIC DNA]</scope>
    <source>
        <strain evidence="2">TK-2024</strain>
        <tissue evidence="2">Old leaves</tissue>
    </source>
</reference>
<dbReference type="PANTHER" id="PTHR13107:SF0">
    <property type="entry name" value="N6-ADENOSINE-METHYLTRANSFERASE NON-CATALYTIC SUBUNIT"/>
    <property type="match status" value="1"/>
</dbReference>
<feature type="compositionally biased region" description="Basic and acidic residues" evidence="1">
    <location>
        <begin position="272"/>
        <end position="319"/>
    </location>
</feature>
<feature type="compositionally biased region" description="Basic and acidic residues" evidence="1">
    <location>
        <begin position="50"/>
        <end position="75"/>
    </location>
</feature>
<feature type="region of interest" description="Disordered" evidence="1">
    <location>
        <begin position="421"/>
        <end position="449"/>
    </location>
</feature>
<feature type="compositionally biased region" description="Basic and acidic residues" evidence="1">
    <location>
        <begin position="82"/>
        <end position="116"/>
    </location>
</feature>
<keyword evidence="3" id="KW-1185">Reference proteome</keyword>
<feature type="compositionally biased region" description="Basic and acidic residues" evidence="1">
    <location>
        <begin position="28"/>
        <end position="38"/>
    </location>
</feature>
<organism evidence="2 3">
    <name type="scientific">Hibiscus sabdariffa</name>
    <name type="common">roselle</name>
    <dbReference type="NCBI Taxonomy" id="183260"/>
    <lineage>
        <taxon>Eukaryota</taxon>
        <taxon>Viridiplantae</taxon>
        <taxon>Streptophyta</taxon>
        <taxon>Embryophyta</taxon>
        <taxon>Tracheophyta</taxon>
        <taxon>Spermatophyta</taxon>
        <taxon>Magnoliopsida</taxon>
        <taxon>eudicotyledons</taxon>
        <taxon>Gunneridae</taxon>
        <taxon>Pentapetalae</taxon>
        <taxon>rosids</taxon>
        <taxon>malvids</taxon>
        <taxon>Malvales</taxon>
        <taxon>Malvaceae</taxon>
        <taxon>Malvoideae</taxon>
        <taxon>Hibiscus</taxon>
    </lineage>
</organism>
<name>A0ABR2DK03_9ROSI</name>
<evidence type="ECO:0000256" key="1">
    <source>
        <dbReference type="SAM" id="MobiDB-lite"/>
    </source>
</evidence>